<dbReference type="Proteomes" id="UP001651158">
    <property type="component" value="Unassembled WGS sequence"/>
</dbReference>
<evidence type="ECO:0000313" key="1">
    <source>
        <dbReference type="EMBL" id="KAL5103306.1"/>
    </source>
</evidence>
<comment type="caution">
    <text evidence="1">The sequence shown here is derived from an EMBL/GenBank/DDBJ whole genome shotgun (WGS) entry which is preliminary data.</text>
</comment>
<proteinExistence type="predicted"/>
<keyword evidence="2" id="KW-1185">Reference proteome</keyword>
<name>A0ABR4Q0X9_9CEST</name>
<gene>
    <name evidence="1" type="ORF">TcWFU_009930</name>
</gene>
<sequence length="95" mass="10642">MRLNHIGAPCHTFSSSTLIQGSQNCKSPCRAYQLCKQSPILSPSRWSEREGVNRGVTRAHRLRRWMAMLETDSHRTRVCAFVVTPASANQKGASE</sequence>
<accession>A0ABR4Q0X9</accession>
<dbReference type="EMBL" id="JAKROA010000019">
    <property type="protein sequence ID" value="KAL5103306.1"/>
    <property type="molecule type" value="Genomic_DNA"/>
</dbReference>
<reference evidence="1 2" key="1">
    <citation type="journal article" date="2022" name="Front. Cell. Infect. Microbiol.">
        <title>The Genomes of Two Strains of Taenia crassiceps the Animal Model for the Study of Human Cysticercosis.</title>
        <authorList>
            <person name="Bobes R.J."/>
            <person name="Estrada K."/>
            <person name="Rios-Valencia D.G."/>
            <person name="Calderon-Gallegos A."/>
            <person name="de la Torre P."/>
            <person name="Carrero J.C."/>
            <person name="Sanchez-Flores A."/>
            <person name="Laclette J.P."/>
        </authorList>
    </citation>
    <scope>NUCLEOTIDE SEQUENCE [LARGE SCALE GENOMIC DNA]</scope>
    <source>
        <strain evidence="1">WFUcys</strain>
    </source>
</reference>
<organism evidence="1 2">
    <name type="scientific">Taenia crassiceps</name>
    <dbReference type="NCBI Taxonomy" id="6207"/>
    <lineage>
        <taxon>Eukaryota</taxon>
        <taxon>Metazoa</taxon>
        <taxon>Spiralia</taxon>
        <taxon>Lophotrochozoa</taxon>
        <taxon>Platyhelminthes</taxon>
        <taxon>Cestoda</taxon>
        <taxon>Eucestoda</taxon>
        <taxon>Cyclophyllidea</taxon>
        <taxon>Taeniidae</taxon>
        <taxon>Taenia</taxon>
    </lineage>
</organism>
<protein>
    <submittedName>
        <fullName evidence="1">Uncharacterized protein</fullName>
    </submittedName>
</protein>
<evidence type="ECO:0000313" key="2">
    <source>
        <dbReference type="Proteomes" id="UP001651158"/>
    </source>
</evidence>